<name>A0A2P7RCQ4_9GAMM</name>
<evidence type="ECO:0000313" key="3">
    <source>
        <dbReference type="Proteomes" id="UP000240243"/>
    </source>
</evidence>
<evidence type="ECO:0000313" key="2">
    <source>
        <dbReference type="EMBL" id="PSJ48014.1"/>
    </source>
</evidence>
<protein>
    <recommendedName>
        <fullName evidence="4">Surface antigen domain-containing protein</fullName>
    </recommendedName>
</protein>
<dbReference type="Pfam" id="PF16587">
    <property type="entry name" value="DUF5061"/>
    <property type="match status" value="1"/>
</dbReference>
<dbReference type="EMBL" id="PXYG01000001">
    <property type="protein sequence ID" value="PSJ48014.1"/>
    <property type="molecule type" value="Genomic_DNA"/>
</dbReference>
<dbReference type="InterPro" id="IPR032258">
    <property type="entry name" value="DUF5061"/>
</dbReference>
<keyword evidence="3" id="KW-1185">Reference proteome</keyword>
<evidence type="ECO:0008006" key="4">
    <source>
        <dbReference type="Google" id="ProtNLM"/>
    </source>
</evidence>
<gene>
    <name evidence="2" type="ORF">C7H85_04220</name>
</gene>
<accession>A0A2P7RCQ4</accession>
<reference evidence="2 3" key="1">
    <citation type="submission" date="2018-03" db="EMBL/GenBank/DDBJ databases">
        <title>The draft genome of Zobellella sp. 59N8.</title>
        <authorList>
            <person name="Liu L."/>
            <person name="Li L."/>
            <person name="Zhang X."/>
            <person name="Liang L."/>
            <person name="Wang T."/>
        </authorList>
    </citation>
    <scope>NUCLEOTIDE SEQUENCE [LARGE SCALE GENOMIC DNA]</scope>
    <source>
        <strain evidence="2 3">59N8</strain>
    </source>
</reference>
<proteinExistence type="predicted"/>
<evidence type="ECO:0000256" key="1">
    <source>
        <dbReference type="SAM" id="SignalP"/>
    </source>
</evidence>
<organism evidence="2 3">
    <name type="scientific">Zobellella endophytica</name>
    <dbReference type="NCBI Taxonomy" id="2116700"/>
    <lineage>
        <taxon>Bacteria</taxon>
        <taxon>Pseudomonadati</taxon>
        <taxon>Pseudomonadota</taxon>
        <taxon>Gammaproteobacteria</taxon>
        <taxon>Aeromonadales</taxon>
        <taxon>Aeromonadaceae</taxon>
        <taxon>Zobellella</taxon>
    </lineage>
</organism>
<dbReference type="AlphaFoldDB" id="A0A2P7RCQ4"/>
<sequence length="124" mass="13222">MHVKLKRTFTLSLLVLGMATATGCATQRGSIDQPGYGGHQTALSPQLNDYLSSAATGSAITMAQTPWGDNVLVLANQPYYAASGRTCRELEVTLSSGTTQHHIACQTGDTSWASVRPVTRLLNR</sequence>
<keyword evidence="1" id="KW-0732">Signal</keyword>
<feature type="signal peptide" evidence="1">
    <location>
        <begin position="1"/>
        <end position="21"/>
    </location>
</feature>
<comment type="caution">
    <text evidence="2">The sequence shown here is derived from an EMBL/GenBank/DDBJ whole genome shotgun (WGS) entry which is preliminary data.</text>
</comment>
<feature type="chain" id="PRO_5015202130" description="Surface antigen domain-containing protein" evidence="1">
    <location>
        <begin position="22"/>
        <end position="124"/>
    </location>
</feature>
<dbReference type="PROSITE" id="PS51257">
    <property type="entry name" value="PROKAR_LIPOPROTEIN"/>
    <property type="match status" value="1"/>
</dbReference>
<dbReference type="Proteomes" id="UP000240243">
    <property type="component" value="Unassembled WGS sequence"/>
</dbReference>